<proteinExistence type="predicted"/>
<feature type="compositionally biased region" description="Basic and acidic residues" evidence="1">
    <location>
        <begin position="7"/>
        <end position="17"/>
    </location>
</feature>
<comment type="caution">
    <text evidence="2">The sequence shown here is derived from an EMBL/GenBank/DDBJ whole genome shotgun (WGS) entry which is preliminary data.</text>
</comment>
<feature type="region of interest" description="Disordered" evidence="1">
    <location>
        <begin position="1"/>
        <end position="57"/>
    </location>
</feature>
<dbReference type="Proteomes" id="UP000756346">
    <property type="component" value="Unassembled WGS sequence"/>
</dbReference>
<keyword evidence="3" id="KW-1185">Reference proteome</keyword>
<dbReference type="GeneID" id="70183131"/>
<feature type="compositionally biased region" description="Low complexity" evidence="1">
    <location>
        <begin position="124"/>
        <end position="152"/>
    </location>
</feature>
<accession>A0A9P9BV87</accession>
<feature type="region of interest" description="Disordered" evidence="1">
    <location>
        <begin position="83"/>
        <end position="154"/>
    </location>
</feature>
<dbReference type="AlphaFoldDB" id="A0A9P9BV87"/>
<dbReference type="OrthoDB" id="10587183at2759"/>
<name>A0A9P9BV87_9PEZI</name>
<sequence length="303" mass="33004">MSVSDPDDLRDSPKLDAVEEAAPGIILPLPESDNVDNNERLEKDPPCAKDDDVHQGQLTGLMGSHTPAPVSFDMGHQVMPPAGCEVAQSGPVPSMSPCEAQQRCDSNSTTAPTSLTRTSLDGARSPVSSPSLRPSLPDEASPTEAPSAAESPFLVGSTDGIYDSYNTKIAGKRQRSGQAAPAAKKRHVRDLTPFSLRPRHQCWDQNLAAILTDVRKWSDGDRLEVLMLFTKIWAGRDIPQTEATRYLSNMSRCAQAEMFITLITELGNRDELSEEEPVLPEWLCVGLRRGFCLSEVLETAHQV</sequence>
<gene>
    <name evidence="2" type="ORF">B0I36DRAFT_320713</name>
</gene>
<dbReference type="RefSeq" id="XP_046013904.1">
    <property type="nucleotide sequence ID" value="XM_046153585.1"/>
</dbReference>
<evidence type="ECO:0000313" key="3">
    <source>
        <dbReference type="Proteomes" id="UP000756346"/>
    </source>
</evidence>
<protein>
    <submittedName>
        <fullName evidence="2">Uncharacterized protein</fullName>
    </submittedName>
</protein>
<dbReference type="EMBL" id="JAGTJQ010000004">
    <property type="protein sequence ID" value="KAH7033072.1"/>
    <property type="molecule type" value="Genomic_DNA"/>
</dbReference>
<organism evidence="2 3">
    <name type="scientific">Microdochium trichocladiopsis</name>
    <dbReference type="NCBI Taxonomy" id="1682393"/>
    <lineage>
        <taxon>Eukaryota</taxon>
        <taxon>Fungi</taxon>
        <taxon>Dikarya</taxon>
        <taxon>Ascomycota</taxon>
        <taxon>Pezizomycotina</taxon>
        <taxon>Sordariomycetes</taxon>
        <taxon>Xylariomycetidae</taxon>
        <taxon>Xylariales</taxon>
        <taxon>Microdochiaceae</taxon>
        <taxon>Microdochium</taxon>
    </lineage>
</organism>
<reference evidence="2" key="1">
    <citation type="journal article" date="2021" name="Nat. Commun.">
        <title>Genetic determinants of endophytism in the Arabidopsis root mycobiome.</title>
        <authorList>
            <person name="Mesny F."/>
            <person name="Miyauchi S."/>
            <person name="Thiergart T."/>
            <person name="Pickel B."/>
            <person name="Atanasova L."/>
            <person name="Karlsson M."/>
            <person name="Huettel B."/>
            <person name="Barry K.W."/>
            <person name="Haridas S."/>
            <person name="Chen C."/>
            <person name="Bauer D."/>
            <person name="Andreopoulos W."/>
            <person name="Pangilinan J."/>
            <person name="LaButti K."/>
            <person name="Riley R."/>
            <person name="Lipzen A."/>
            <person name="Clum A."/>
            <person name="Drula E."/>
            <person name="Henrissat B."/>
            <person name="Kohler A."/>
            <person name="Grigoriev I.V."/>
            <person name="Martin F.M."/>
            <person name="Hacquard S."/>
        </authorList>
    </citation>
    <scope>NUCLEOTIDE SEQUENCE</scope>
    <source>
        <strain evidence="2">MPI-CAGE-CH-0230</strain>
    </source>
</reference>
<evidence type="ECO:0000256" key="1">
    <source>
        <dbReference type="SAM" id="MobiDB-lite"/>
    </source>
</evidence>
<feature type="compositionally biased region" description="Basic and acidic residues" evidence="1">
    <location>
        <begin position="37"/>
        <end position="54"/>
    </location>
</feature>
<feature type="compositionally biased region" description="Polar residues" evidence="1">
    <location>
        <begin position="103"/>
        <end position="119"/>
    </location>
</feature>
<evidence type="ECO:0000313" key="2">
    <source>
        <dbReference type="EMBL" id="KAH7033072.1"/>
    </source>
</evidence>